<dbReference type="Proteomes" id="UP000215896">
    <property type="component" value="Unassembled WGS sequence"/>
</dbReference>
<keyword evidence="1" id="KW-0472">Membrane</keyword>
<evidence type="ECO:0000313" key="3">
    <source>
        <dbReference type="EMBL" id="OYO11599.1"/>
    </source>
</evidence>
<dbReference type="RefSeq" id="WP_094406044.1">
    <property type="nucleotide sequence ID" value="NZ_NMVO01000015.1"/>
</dbReference>
<dbReference type="PANTHER" id="PTHR35797:SF1">
    <property type="entry name" value="PROTEASE"/>
    <property type="match status" value="1"/>
</dbReference>
<keyword evidence="1" id="KW-1133">Transmembrane helix</keyword>
<dbReference type="InterPro" id="IPR003675">
    <property type="entry name" value="Rce1/LyrA-like_dom"/>
</dbReference>
<accession>A0A255G6N8</accession>
<evidence type="ECO:0000256" key="1">
    <source>
        <dbReference type="SAM" id="Phobius"/>
    </source>
</evidence>
<gene>
    <name evidence="3" type="ORF">CGZ94_14310</name>
</gene>
<comment type="caution">
    <text evidence="3">The sequence shown here is derived from an EMBL/GenBank/DDBJ whole genome shotgun (WGS) entry which is preliminary data.</text>
</comment>
<dbReference type="GO" id="GO:0004175">
    <property type="term" value="F:endopeptidase activity"/>
    <property type="evidence" value="ECO:0007669"/>
    <property type="project" value="UniProtKB-ARBA"/>
</dbReference>
<feature type="transmembrane region" description="Helical" evidence="1">
    <location>
        <begin position="173"/>
        <end position="198"/>
    </location>
</feature>
<dbReference type="OrthoDB" id="3693644at2"/>
<keyword evidence="3" id="KW-0482">Metalloprotease</keyword>
<feature type="domain" description="CAAX prenyl protease 2/Lysostaphin resistance protein A-like" evidence="2">
    <location>
        <begin position="149"/>
        <end position="245"/>
    </location>
</feature>
<dbReference type="GO" id="GO:0008237">
    <property type="term" value="F:metallopeptidase activity"/>
    <property type="evidence" value="ECO:0007669"/>
    <property type="project" value="UniProtKB-KW"/>
</dbReference>
<protein>
    <submittedName>
        <fullName evidence="3">CPBP family intramembrane metalloprotease domain-containing protein</fullName>
    </submittedName>
</protein>
<dbReference type="GO" id="GO:0080120">
    <property type="term" value="P:CAAX-box protein maturation"/>
    <property type="evidence" value="ECO:0007669"/>
    <property type="project" value="UniProtKB-ARBA"/>
</dbReference>
<dbReference type="InterPro" id="IPR042150">
    <property type="entry name" value="MmRce1-like"/>
</dbReference>
<dbReference type="GO" id="GO:0006508">
    <property type="term" value="P:proteolysis"/>
    <property type="evidence" value="ECO:0007669"/>
    <property type="project" value="UniProtKB-KW"/>
</dbReference>
<feature type="transmembrane region" description="Helical" evidence="1">
    <location>
        <begin position="130"/>
        <end position="152"/>
    </location>
</feature>
<dbReference type="Pfam" id="PF02517">
    <property type="entry name" value="Rce1-like"/>
    <property type="match status" value="1"/>
</dbReference>
<dbReference type="PANTHER" id="PTHR35797">
    <property type="entry name" value="PROTEASE-RELATED"/>
    <property type="match status" value="1"/>
</dbReference>
<feature type="transmembrane region" description="Helical" evidence="1">
    <location>
        <begin position="204"/>
        <end position="225"/>
    </location>
</feature>
<keyword evidence="4" id="KW-1185">Reference proteome</keyword>
<feature type="transmembrane region" description="Helical" evidence="1">
    <location>
        <begin position="267"/>
        <end position="285"/>
    </location>
</feature>
<feature type="transmembrane region" description="Helical" evidence="1">
    <location>
        <begin position="237"/>
        <end position="255"/>
    </location>
</feature>
<keyword evidence="3" id="KW-0378">Hydrolase</keyword>
<organism evidence="3 4">
    <name type="scientific">Enemella evansiae</name>
    <dbReference type="NCBI Taxonomy" id="2016499"/>
    <lineage>
        <taxon>Bacteria</taxon>
        <taxon>Bacillati</taxon>
        <taxon>Actinomycetota</taxon>
        <taxon>Actinomycetes</taxon>
        <taxon>Propionibacteriales</taxon>
        <taxon>Propionibacteriaceae</taxon>
        <taxon>Enemella</taxon>
    </lineage>
</organism>
<feature type="transmembrane region" description="Helical" evidence="1">
    <location>
        <begin position="35"/>
        <end position="57"/>
    </location>
</feature>
<proteinExistence type="predicted"/>
<evidence type="ECO:0000259" key="2">
    <source>
        <dbReference type="Pfam" id="PF02517"/>
    </source>
</evidence>
<keyword evidence="1" id="KW-0812">Transmembrane</keyword>
<sequence>MNRGWLSISVFVALAYALAWVICLPLWLDPRQLGAPYALVCVVAMMFTPAIAAVLTLKLVERRGWRELVDVLRLRLVQPPTRFLTWLGLAAAVIYLFVFASLATSTLLGRFPFDPSMGGVAGLPGLPPGLPAYLLGVIMLLSALLNGAINTIPAAGEEIGWRGFLFPRLQERVGAAGAVLIGGVIWGLWHAPIVLLGYNYPLHPVLGLIAMCGMCVLVNGALAWVCQRSGSVWPAAYGHGVLNALLGSAIIVFARPGASVDTLAGTLLGWSGWFVPALVVVVLLARRAYAPRGAPGPGVPRRSGIA</sequence>
<feature type="transmembrane region" description="Helical" evidence="1">
    <location>
        <begin position="83"/>
        <end position="110"/>
    </location>
</feature>
<evidence type="ECO:0000313" key="4">
    <source>
        <dbReference type="Proteomes" id="UP000215896"/>
    </source>
</evidence>
<name>A0A255G6N8_9ACTN</name>
<dbReference type="AlphaFoldDB" id="A0A255G6N8"/>
<keyword evidence="3" id="KW-0645">Protease</keyword>
<reference evidence="3 4" key="1">
    <citation type="submission" date="2017-07" db="EMBL/GenBank/DDBJ databases">
        <title>Draft whole genome sequences of clinical Proprionibacteriaceae strains.</title>
        <authorList>
            <person name="Bernier A.-M."/>
            <person name="Bernard K."/>
            <person name="Domingo M.-C."/>
        </authorList>
    </citation>
    <scope>NUCLEOTIDE SEQUENCE [LARGE SCALE GENOMIC DNA]</scope>
    <source>
        <strain evidence="3 4">NML 030167</strain>
    </source>
</reference>
<dbReference type="EMBL" id="NMVO01000015">
    <property type="protein sequence ID" value="OYO11599.1"/>
    <property type="molecule type" value="Genomic_DNA"/>
</dbReference>